<dbReference type="RefSeq" id="WP_368485513.1">
    <property type="nucleotide sequence ID" value="NZ_CP162514.1"/>
</dbReference>
<sequence>MVKKIKKKGRYLDSNPSITFKNWLIKKGTLSTEELIGLINEIRCTSRNLIVANYIVMELFQVPIFKSAFDNLLKNRDFEVDLFNLNTLIESSIDDSLHFVSTLITHYSKECSFFVQERKVLEKALLDENYNVVECQLDKIIENCGQSIWTVSTYFSSLFFQQKDKELLDFRNSLPEELSRKSSGTIIYEFLKSRSTATHESYIQSLGRQLEDLRVHGYENLEDYFRFISNFNPTDSYADLRVIISNCSVKRIPDLYTYFIRIFRYCLVHGIELEKTFKMISEVQDQINDDELTLLLNKYQSSYDGNIGQEKHLKEISNQYISGDLVRVIKSCDTLFKEHPNLSFLYEIVSKSITSNDDLQSYPPMVKKIITRFYQLNNKNDIDTSLKELKLIFLNLKQFDWAYHIRAQFEKYAFKSRESISTCYSFADSTQVRISPFDLKFFSSIKSKTVREILCSYWKGNIFIQEFLGSSTQDTIDFSNNIPSWRSIKGKAEFLFLSGEYNESLALFNKLKHISEPQLCQQEIRARVVDCYYKNEDYKHAIKEMSISLLHGIEPALLPLKTISKYIISHIKRNNDIELLEACAISLHYFNLKYPTTNVTQEISNIVENLLFEIGIKNHSELNPLSWPLSHFLLSKVMTVDVMDGLITFFHSDADIYKTRLDICSTYIKENPKHDFIKDISFITNEYNSVFNRLILFICSSDINEGRIKIEKEALKVLLIEEYAEGLEQLDRNVAIEDVKFVEIKNKDKFDVTVTGSDTVNTLAELLLSIYREYTVNKLHGLDNCLNLRFRHGEVKNHLWSPLRKQGLAGRKAANNKFSVDEVFEDYRLFNEESLSHAKTSLSNFLVEIEKDIYSFRGKCNADSVDLVGEDERFFQYILAPQNIIDFVELFSVGKSFESLVDNVFVWLDDQTESILTELRTVALNELKEKMLLKFDKLLTEVEFAPLAFKQKVSLARSEIAERVDDMSAWFEWAEEPSSPFNFGAVYEKSSELVESLYPSIRINKVFKDDTHILIKPANFTTLVTVLSLAIENSTRHCGLSIELDLFVSINKSGSSYTLEVRNSISKEVFKTLSSRIDVMNDELSSNNSDKASKDTGSGLFKIKSLLANRVKVKANISVALKQDEYKLIIQIIDGEGLLYENSDS</sequence>
<proteinExistence type="predicted"/>
<name>A0AB39AU27_9GAMM</name>
<organism evidence="1">
    <name type="scientific">Pseudoalteromonas sp. SD03</name>
    <dbReference type="NCBI Taxonomy" id="3231719"/>
    <lineage>
        <taxon>Bacteria</taxon>
        <taxon>Pseudomonadati</taxon>
        <taxon>Pseudomonadota</taxon>
        <taxon>Gammaproteobacteria</taxon>
        <taxon>Alteromonadales</taxon>
        <taxon>Pseudoalteromonadaceae</taxon>
        <taxon>Pseudoalteromonas</taxon>
    </lineage>
</organism>
<gene>
    <name evidence="1" type="ORF">ABZP26_06540</name>
</gene>
<protein>
    <recommendedName>
        <fullName evidence="2">ATP-binding protein</fullName>
    </recommendedName>
</protein>
<accession>A0AB39AU27</accession>
<dbReference type="AlphaFoldDB" id="A0AB39AU27"/>
<evidence type="ECO:0000313" key="1">
    <source>
        <dbReference type="EMBL" id="XDH88826.1"/>
    </source>
</evidence>
<evidence type="ECO:0008006" key="2">
    <source>
        <dbReference type="Google" id="ProtNLM"/>
    </source>
</evidence>
<reference evidence="1" key="1">
    <citation type="submission" date="2024-07" db="EMBL/GenBank/DDBJ databases">
        <authorList>
            <person name="Jiang Y."/>
            <person name="Qin Q."/>
        </authorList>
    </citation>
    <scope>NUCLEOTIDE SEQUENCE</scope>
    <source>
        <strain evidence="1">SD03</strain>
    </source>
</reference>
<dbReference type="EMBL" id="CP162514">
    <property type="protein sequence ID" value="XDH88826.1"/>
    <property type="molecule type" value="Genomic_DNA"/>
</dbReference>